<evidence type="ECO:0000313" key="1">
    <source>
        <dbReference type="EMBL" id="MBC6012712.1"/>
    </source>
</evidence>
<keyword evidence="2" id="KW-1185">Reference proteome</keyword>
<comment type="caution">
    <text evidence="1">The sequence shown here is derived from an EMBL/GenBank/DDBJ whole genome shotgun (WGS) entry which is preliminary data.</text>
</comment>
<dbReference type="RefSeq" id="WP_117572152.1">
    <property type="nucleotide sequence ID" value="NZ_JACRWH010000034.1"/>
</dbReference>
<reference evidence="1 2" key="1">
    <citation type="submission" date="2020-08" db="EMBL/GenBank/DDBJ databases">
        <authorList>
            <person name="Liu C."/>
            <person name="Sun Q."/>
        </authorList>
    </citation>
    <scope>NUCLEOTIDE SEQUENCE [LARGE SCALE GENOMIC DNA]</scope>
    <source>
        <strain evidence="1 2">L34</strain>
    </source>
</reference>
<dbReference type="EMBL" id="JACRWH010000034">
    <property type="protein sequence ID" value="MBC6012712.1"/>
    <property type="molecule type" value="Genomic_DNA"/>
</dbReference>
<evidence type="ECO:0000313" key="2">
    <source>
        <dbReference type="Proteomes" id="UP000649075"/>
    </source>
</evidence>
<evidence type="ECO:0008006" key="3">
    <source>
        <dbReference type="Google" id="ProtNLM"/>
    </source>
</evidence>
<sequence>MSDKALLGAADIAEILGVSKSKAYTIIREGNQELKSMHKLVISGKLPVEYFNDICYSSKSNRDEEGS</sequence>
<accession>A0ABR7KJ09</accession>
<proteinExistence type="predicted"/>
<dbReference type="Proteomes" id="UP000649075">
    <property type="component" value="Unassembled WGS sequence"/>
</dbReference>
<name>A0ABR7KJ09_9FIRM</name>
<gene>
    <name evidence="1" type="ORF">H8911_08180</name>
</gene>
<protein>
    <recommendedName>
        <fullName evidence="3">DNA-binding protein</fullName>
    </recommendedName>
</protein>
<organism evidence="1 2">
    <name type="scientific">Holdemanella hominis</name>
    <dbReference type="NCBI Taxonomy" id="2764327"/>
    <lineage>
        <taxon>Bacteria</taxon>
        <taxon>Bacillati</taxon>
        <taxon>Bacillota</taxon>
        <taxon>Erysipelotrichia</taxon>
        <taxon>Erysipelotrichales</taxon>
        <taxon>Erysipelotrichaceae</taxon>
        <taxon>Holdemanella</taxon>
    </lineage>
</organism>